<keyword evidence="1" id="KW-1133">Transmembrane helix</keyword>
<feature type="transmembrane region" description="Helical" evidence="1">
    <location>
        <begin position="81"/>
        <end position="104"/>
    </location>
</feature>
<sequence>MSQQFQPPVPDSQTPVGYPPAPAAKNNIALGIAAAVVAALVAAGAYGYLMNAIERQVGYAAVGVGLLVGLAAGKLGGKNPVLPVVAGLLSLGAVYAGQLFFIALAMADINKAGLGDVISTVGVGGLNDIWKEAAEAMDFVFLAIGGAIAFTSARKIAD</sequence>
<evidence type="ECO:0000256" key="1">
    <source>
        <dbReference type="SAM" id="Phobius"/>
    </source>
</evidence>
<protein>
    <recommendedName>
        <fullName evidence="4">Integral membrane protein</fullName>
    </recommendedName>
</protein>
<keyword evidence="1" id="KW-0812">Transmembrane</keyword>
<feature type="transmembrane region" description="Helical" evidence="1">
    <location>
        <begin position="28"/>
        <end position="50"/>
    </location>
</feature>
<dbReference type="Proteomes" id="UP000812013">
    <property type="component" value="Unassembled WGS sequence"/>
</dbReference>
<feature type="transmembrane region" description="Helical" evidence="1">
    <location>
        <begin position="57"/>
        <end position="75"/>
    </location>
</feature>
<comment type="caution">
    <text evidence="2">The sequence shown here is derived from an EMBL/GenBank/DDBJ whole genome shotgun (WGS) entry which is preliminary data.</text>
</comment>
<evidence type="ECO:0008006" key="4">
    <source>
        <dbReference type="Google" id="ProtNLM"/>
    </source>
</evidence>
<proteinExistence type="predicted"/>
<keyword evidence="1" id="KW-0472">Membrane</keyword>
<evidence type="ECO:0000313" key="2">
    <source>
        <dbReference type="EMBL" id="MBW5481420.1"/>
    </source>
</evidence>
<name>A0ABS6Z0Z3_9ACTN</name>
<evidence type="ECO:0000313" key="3">
    <source>
        <dbReference type="Proteomes" id="UP000812013"/>
    </source>
</evidence>
<keyword evidence="3" id="KW-1185">Reference proteome</keyword>
<dbReference type="EMBL" id="WTFF01000022">
    <property type="protein sequence ID" value="MBW5481420.1"/>
    <property type="molecule type" value="Genomic_DNA"/>
</dbReference>
<accession>A0ABS6Z0Z3</accession>
<reference evidence="2 3" key="1">
    <citation type="submission" date="2019-12" db="EMBL/GenBank/DDBJ databases">
        <title>Genome sequence of Streptomyces bambusae.</title>
        <authorList>
            <person name="Bansal K."/>
            <person name="Choksket S."/>
            <person name="Korpole S."/>
            <person name="Patil P.B."/>
        </authorList>
    </citation>
    <scope>NUCLEOTIDE SEQUENCE [LARGE SCALE GENOMIC DNA]</scope>
    <source>
        <strain evidence="2 3">SK60</strain>
    </source>
</reference>
<dbReference type="RefSeq" id="WP_219665314.1">
    <property type="nucleotide sequence ID" value="NZ_WTFF01000022.1"/>
</dbReference>
<gene>
    <name evidence="2" type="ORF">GPJ59_05860</name>
</gene>
<organism evidence="2 3">
    <name type="scientific">Streptomyces bambusae</name>
    <dbReference type="NCBI Taxonomy" id="1550616"/>
    <lineage>
        <taxon>Bacteria</taxon>
        <taxon>Bacillati</taxon>
        <taxon>Actinomycetota</taxon>
        <taxon>Actinomycetes</taxon>
        <taxon>Kitasatosporales</taxon>
        <taxon>Streptomycetaceae</taxon>
        <taxon>Streptomyces</taxon>
    </lineage>
</organism>